<sequence length="329" mass="34259">MKANTKKKGNPMKKLVPAAGMLAISATMLATSTYAWFTMNKEVTVQNLAVQAKAEGGLLISETQGYAATDIWDDSANTTAELAAAKVALYPTSTANTGTWYHATSKTANDAANAEAGSASTYKNDGYTALTLTSSELQAAAAGTNGKKDVYFADSGTSGYDADDAKYYLKYTYYLKTSTEGTTTLGLANGDQNLNISVVNVTGSSVSTELNKSLRVGIEIGGKFYIFAPVSGATGTYYVNASSTATNAIDSSASTHDAPMTVATGLTSLPGVKQNGTPVYVYMWYEGEDAACKSENVTATLDELTVNLEFKLTTLSAAATDSGVAVPTP</sequence>
<name>E9SFT8_RUMAL</name>
<evidence type="ECO:0008006" key="4">
    <source>
        <dbReference type="Google" id="ProtNLM"/>
    </source>
</evidence>
<dbReference type="RefSeq" id="WP_002852072.1">
    <property type="nucleotide sequence ID" value="NZ_ADKM02000122.1"/>
</dbReference>
<keyword evidence="1" id="KW-0732">Signal</keyword>
<evidence type="ECO:0000313" key="2">
    <source>
        <dbReference type="EMBL" id="EGC01783.1"/>
    </source>
</evidence>
<comment type="caution">
    <text evidence="2">The sequence shown here is derived from an EMBL/GenBank/DDBJ whole genome shotgun (WGS) entry which is preliminary data.</text>
</comment>
<dbReference type="OrthoDB" id="1766811at2"/>
<evidence type="ECO:0000313" key="3">
    <source>
        <dbReference type="Proteomes" id="UP000004259"/>
    </source>
</evidence>
<feature type="signal peptide" evidence="1">
    <location>
        <begin position="1"/>
        <end position="30"/>
    </location>
</feature>
<dbReference type="eggNOG" id="ENOG5033W4Q">
    <property type="taxonomic scope" value="Bacteria"/>
</dbReference>
<gene>
    <name evidence="2" type="ORF">CUS_7887</name>
</gene>
<organism evidence="2 3">
    <name type="scientific">Ruminococcus albus 8</name>
    <dbReference type="NCBI Taxonomy" id="246199"/>
    <lineage>
        <taxon>Bacteria</taxon>
        <taxon>Bacillati</taxon>
        <taxon>Bacillota</taxon>
        <taxon>Clostridia</taxon>
        <taxon>Eubacteriales</taxon>
        <taxon>Oscillospiraceae</taxon>
        <taxon>Ruminococcus</taxon>
    </lineage>
</organism>
<dbReference type="Proteomes" id="UP000004259">
    <property type="component" value="Unassembled WGS sequence"/>
</dbReference>
<reference evidence="2 3" key="1">
    <citation type="submission" date="2011-02" db="EMBL/GenBank/DDBJ databases">
        <authorList>
            <person name="Nelson K.E."/>
            <person name="Sutton G."/>
            <person name="Torralba M."/>
            <person name="Durkin S."/>
            <person name="Harkins D."/>
            <person name="Montgomery R."/>
            <person name="Ziemer C."/>
            <person name="Klaassens E."/>
            <person name="Ocuiv P."/>
            <person name="Morrison M."/>
        </authorList>
    </citation>
    <scope>NUCLEOTIDE SEQUENCE [LARGE SCALE GENOMIC DNA]</scope>
    <source>
        <strain evidence="2 3">8</strain>
    </source>
</reference>
<accession>E9SFT8</accession>
<keyword evidence="3" id="KW-1185">Reference proteome</keyword>
<evidence type="ECO:0000256" key="1">
    <source>
        <dbReference type="SAM" id="SignalP"/>
    </source>
</evidence>
<proteinExistence type="predicted"/>
<dbReference type="AlphaFoldDB" id="E9SFT8"/>
<feature type="chain" id="PRO_5038441207" description="SipW-cognate class signal peptide" evidence="1">
    <location>
        <begin position="31"/>
        <end position="329"/>
    </location>
</feature>
<dbReference type="EMBL" id="ADKM02000122">
    <property type="protein sequence ID" value="EGC01783.1"/>
    <property type="molecule type" value="Genomic_DNA"/>
</dbReference>
<protein>
    <recommendedName>
        <fullName evidence="4">SipW-cognate class signal peptide</fullName>
    </recommendedName>
</protein>